<evidence type="ECO:0000259" key="1">
    <source>
        <dbReference type="Pfam" id="PF03372"/>
    </source>
</evidence>
<dbReference type="EMBL" id="UINC01079385">
    <property type="protein sequence ID" value="SVC21341.1"/>
    <property type="molecule type" value="Genomic_DNA"/>
</dbReference>
<dbReference type="InterPro" id="IPR036691">
    <property type="entry name" value="Endo/exonu/phosph_ase_sf"/>
</dbReference>
<protein>
    <recommendedName>
        <fullName evidence="1">Endonuclease/exonuclease/phosphatase domain-containing protein</fullName>
    </recommendedName>
</protein>
<accession>A0A382KF63</accession>
<dbReference type="Gene3D" id="3.60.10.10">
    <property type="entry name" value="Endonuclease/exonuclease/phosphatase"/>
    <property type="match status" value="1"/>
</dbReference>
<proteinExistence type="predicted"/>
<dbReference type="Pfam" id="PF03372">
    <property type="entry name" value="Exo_endo_phos"/>
    <property type="match status" value="1"/>
</dbReference>
<gene>
    <name evidence="2" type="ORF">METZ01_LOCUS274195</name>
</gene>
<feature type="domain" description="Endonuclease/exonuclease/phosphatase" evidence="1">
    <location>
        <begin position="9"/>
        <end position="234"/>
    </location>
</feature>
<name>A0A382KF63_9ZZZZ</name>
<dbReference type="SUPFAM" id="SSF56219">
    <property type="entry name" value="DNase I-like"/>
    <property type="match status" value="1"/>
</dbReference>
<organism evidence="2">
    <name type="scientific">marine metagenome</name>
    <dbReference type="NCBI Taxonomy" id="408172"/>
    <lineage>
        <taxon>unclassified sequences</taxon>
        <taxon>metagenomes</taxon>
        <taxon>ecological metagenomes</taxon>
    </lineage>
</organism>
<dbReference type="AlphaFoldDB" id="A0A382KF63"/>
<reference evidence="2" key="1">
    <citation type="submission" date="2018-05" db="EMBL/GenBank/DDBJ databases">
        <authorList>
            <person name="Lanie J.A."/>
            <person name="Ng W.-L."/>
            <person name="Kazmierczak K.M."/>
            <person name="Andrzejewski T.M."/>
            <person name="Davidsen T.M."/>
            <person name="Wayne K.J."/>
            <person name="Tettelin H."/>
            <person name="Glass J.I."/>
            <person name="Rusch D."/>
            <person name="Podicherti R."/>
            <person name="Tsui H.-C.T."/>
            <person name="Winkler M.E."/>
        </authorList>
    </citation>
    <scope>NUCLEOTIDE SEQUENCE</scope>
</reference>
<sequence>MTMTLVSHNAYWFQGAPSLWGQERAQAHPHVVDALAALYRRLAPDVLCLQEVPSEDITRRLADDLGMQAVFAVGGKRTAYGGAVLWHGFEAEIEDLTQIRGEPAFERMCLVLHNTSPEGLTIVNVHLSSNRFAADGDGDTVRLSELEILFAACPMPDVVVGDFNAAVGGNVYNSMTARGYVECGTQACLMMTPRERRVDYVWIHPSTRLESVPPAIEASHFGLENDSSAQLSDHPPIATRFISTIPRDSP</sequence>
<dbReference type="GO" id="GO:0003824">
    <property type="term" value="F:catalytic activity"/>
    <property type="evidence" value="ECO:0007669"/>
    <property type="project" value="InterPro"/>
</dbReference>
<dbReference type="InterPro" id="IPR005135">
    <property type="entry name" value="Endo/exonuclease/phosphatase"/>
</dbReference>
<evidence type="ECO:0000313" key="2">
    <source>
        <dbReference type="EMBL" id="SVC21341.1"/>
    </source>
</evidence>